<evidence type="ECO:0008006" key="4">
    <source>
        <dbReference type="Google" id="ProtNLM"/>
    </source>
</evidence>
<name>A0A4P9Y2D3_9FUNG</name>
<gene>
    <name evidence="2" type="ORF">BJ684DRAFT_17470</name>
</gene>
<dbReference type="PANTHER" id="PTHR11102:SF160">
    <property type="entry name" value="ERAD-ASSOCIATED E3 UBIQUITIN-PROTEIN LIGASE COMPONENT HRD3"/>
    <property type="match status" value="1"/>
</dbReference>
<dbReference type="Gene3D" id="1.25.40.10">
    <property type="entry name" value="Tetratricopeptide repeat domain"/>
    <property type="match status" value="2"/>
</dbReference>
<evidence type="ECO:0000313" key="2">
    <source>
        <dbReference type="EMBL" id="RKP12000.1"/>
    </source>
</evidence>
<dbReference type="Pfam" id="PF08238">
    <property type="entry name" value="Sel1"/>
    <property type="match status" value="5"/>
</dbReference>
<dbReference type="Proteomes" id="UP000267251">
    <property type="component" value="Unassembled WGS sequence"/>
</dbReference>
<sequence>MAASTPIWGKEEATDAVMAHMLCQDSELSIFSSTFTQLPVYHLVVELLRKDPAKRLTLKALQRKSYFRSTLDTRVVSDLLRERLVIEDIDTDEENGEGAVMIPEEDDSIFINFSRIWSTNGWGRQISRGILIEALKNYLAVDTTALKALDGFMDKFLPLSSEEESSIATGDPVTIERINQAFPKIASKCQLGNWILHQVYLKSQSRIYMIRQARQKIEEYLEEKPVYHLCCNSSLRTMTSCMESALRILDSLSDIDRSIRRRVLEVMDMIGYNGPAKDEEDDLRVLIHLNEETTQLSAKCATFIIYPGKEENTAMRQKIHNWIDSWTKWRSKMLEANSGLELNEIFKGLVKVDSMDDAWNVKKFLQETKTLQEARKKYKGTEIGERYEKAFAGDVPSMLWLGEAYMDGDRGLEESGTFYCLWLLRAAIQNDPKALTYYGIASRWEDNSRSSAVLRTKCLGRADSLGFLPAKAKYAHRLWKGDGCDMDKKKAEMIFQDAINAGSILGSYGLMIINRHHNNRKNMMLYGEACLGAGYLRCYSELINSLLRYDTSNEEERQSDYAKAYEYCMTLKGHPDLYHLPKRTEWTMESLDEEKECQSLAPDLRYYLGLIYYWGLGVPRDRGEAVKQWERVEMGEDIRILQTLAYCYITGEGKEQDVKRGMGLLLECKDCFTDQRSIALAFLHSRTILTERDGAEALRISNVVRRHNCGRAAFLKGRLYEEGLGVEQSWAQAVETYEGFEKNDMCRVALARLRLVGHGCKKNVWWAVRVFKDCSTPGIPSGRQTLATFFWYKWWCDDMLGNLEAQVSLGMCMIKGEGIKRDVEAGLDLLKKASMRGSGEAHLCLYEAYSQGKWTAVALAKAKEHLEGAANLEEPTGMCLYAEELLDRDEELVRAIILLEKSLRYNCRQARRIYVRALMKRSQEGDKEMVLSLLRGWVELQDGDAMYELAYLVDNPKEALGLLHQALGVGMDKALPKLAEAYEKGLGTEVNQEQARLYRVRWSHLSH</sequence>
<comment type="similarity">
    <text evidence="1">Belongs to the sel-1 family.</text>
</comment>
<dbReference type="InterPro" id="IPR011990">
    <property type="entry name" value="TPR-like_helical_dom_sf"/>
</dbReference>
<dbReference type="InterPro" id="IPR006597">
    <property type="entry name" value="Sel1-like"/>
</dbReference>
<dbReference type="AlphaFoldDB" id="A0A4P9Y2D3"/>
<protein>
    <recommendedName>
        <fullName evidence="4">Protein kinase domain-containing protein</fullName>
    </recommendedName>
</protein>
<evidence type="ECO:0000313" key="3">
    <source>
        <dbReference type="Proteomes" id="UP000267251"/>
    </source>
</evidence>
<proteinExistence type="inferred from homology"/>
<organism evidence="2 3">
    <name type="scientific">Piptocephalis cylindrospora</name>
    <dbReference type="NCBI Taxonomy" id="1907219"/>
    <lineage>
        <taxon>Eukaryota</taxon>
        <taxon>Fungi</taxon>
        <taxon>Fungi incertae sedis</taxon>
        <taxon>Zoopagomycota</taxon>
        <taxon>Zoopagomycotina</taxon>
        <taxon>Zoopagomycetes</taxon>
        <taxon>Zoopagales</taxon>
        <taxon>Piptocephalidaceae</taxon>
        <taxon>Piptocephalis</taxon>
    </lineage>
</organism>
<dbReference type="SUPFAM" id="SSF81901">
    <property type="entry name" value="HCP-like"/>
    <property type="match status" value="3"/>
</dbReference>
<dbReference type="OrthoDB" id="2384430at2759"/>
<dbReference type="PANTHER" id="PTHR11102">
    <property type="entry name" value="SEL-1-LIKE PROTEIN"/>
    <property type="match status" value="1"/>
</dbReference>
<dbReference type="EMBL" id="KZ988533">
    <property type="protein sequence ID" value="RKP12000.1"/>
    <property type="molecule type" value="Genomic_DNA"/>
</dbReference>
<dbReference type="InterPro" id="IPR050767">
    <property type="entry name" value="Sel1_AlgK"/>
</dbReference>
<accession>A0A4P9Y2D3</accession>
<evidence type="ECO:0000256" key="1">
    <source>
        <dbReference type="ARBA" id="ARBA00038101"/>
    </source>
</evidence>
<keyword evidence="3" id="KW-1185">Reference proteome</keyword>
<reference evidence="3" key="1">
    <citation type="journal article" date="2018" name="Nat. Microbiol.">
        <title>Leveraging single-cell genomics to expand the fungal tree of life.</title>
        <authorList>
            <person name="Ahrendt S.R."/>
            <person name="Quandt C.A."/>
            <person name="Ciobanu D."/>
            <person name="Clum A."/>
            <person name="Salamov A."/>
            <person name="Andreopoulos B."/>
            <person name="Cheng J.F."/>
            <person name="Woyke T."/>
            <person name="Pelin A."/>
            <person name="Henrissat B."/>
            <person name="Reynolds N.K."/>
            <person name="Benny G.L."/>
            <person name="Smith M.E."/>
            <person name="James T.Y."/>
            <person name="Grigoriev I.V."/>
        </authorList>
    </citation>
    <scope>NUCLEOTIDE SEQUENCE [LARGE SCALE GENOMIC DNA]</scope>
</reference>
<dbReference type="SMART" id="SM00671">
    <property type="entry name" value="SEL1"/>
    <property type="match status" value="4"/>
</dbReference>